<dbReference type="CDD" id="cd01721">
    <property type="entry name" value="Sm_D3"/>
    <property type="match status" value="1"/>
</dbReference>
<comment type="similarity">
    <text evidence="3 9">Belongs to the snRNP core protein family.</text>
</comment>
<evidence type="ECO:0000256" key="3">
    <source>
        <dbReference type="ARBA" id="ARBA00008146"/>
    </source>
</evidence>
<feature type="region of interest" description="Disordered" evidence="10">
    <location>
        <begin position="91"/>
        <end position="112"/>
    </location>
</feature>
<dbReference type="InterPro" id="IPR010920">
    <property type="entry name" value="LSM_dom_sf"/>
</dbReference>
<evidence type="ECO:0000256" key="4">
    <source>
        <dbReference type="ARBA" id="ARBA00022490"/>
    </source>
</evidence>
<evidence type="ECO:0000256" key="9">
    <source>
        <dbReference type="RuleBase" id="RU365050"/>
    </source>
</evidence>
<evidence type="ECO:0000256" key="2">
    <source>
        <dbReference type="ARBA" id="ARBA00004514"/>
    </source>
</evidence>
<keyword evidence="7 9" id="KW-0539">Nucleus</keyword>
<comment type="caution">
    <text evidence="12">The sequence shown here is derived from an EMBL/GenBank/DDBJ whole genome shotgun (WGS) entry which is preliminary data.</text>
</comment>
<dbReference type="OMA" id="HTITCET"/>
<evidence type="ECO:0000256" key="5">
    <source>
        <dbReference type="ARBA" id="ARBA00022664"/>
    </source>
</evidence>
<evidence type="ECO:0000256" key="8">
    <source>
        <dbReference type="ARBA" id="ARBA00023274"/>
    </source>
</evidence>
<dbReference type="GO" id="GO:0005681">
    <property type="term" value="C:spliceosomal complex"/>
    <property type="evidence" value="ECO:0007669"/>
    <property type="project" value="InterPro"/>
</dbReference>
<dbReference type="AlphaFoldDB" id="A0A0N0VG84"/>
<evidence type="ECO:0000256" key="7">
    <source>
        <dbReference type="ARBA" id="ARBA00023242"/>
    </source>
</evidence>
<sequence>MAESIPLKVLFDALHLPVSIEVATGEVYHGTLEDLQNNMNVLLKDATKTVRNGTETKMESVFVRGSNVVFFQLPDALQTSPALLRAGEVVSKAKDTRGEGKGFGAARKRQRS</sequence>
<dbReference type="Pfam" id="PF01423">
    <property type="entry name" value="LSM"/>
    <property type="match status" value="1"/>
</dbReference>
<dbReference type="GO" id="GO:0000387">
    <property type="term" value="P:spliceosomal snRNP assembly"/>
    <property type="evidence" value="ECO:0007669"/>
    <property type="project" value="UniProtKB-UniRule"/>
</dbReference>
<dbReference type="FunFam" id="2.30.30.100:FF:000058">
    <property type="entry name" value="Small nuclear ribonucleoprotein Sm D3"/>
    <property type="match status" value="1"/>
</dbReference>
<keyword evidence="6 9" id="KW-0508">mRNA splicing</keyword>
<evidence type="ECO:0000256" key="1">
    <source>
        <dbReference type="ARBA" id="ARBA00004123"/>
    </source>
</evidence>
<dbReference type="GO" id="GO:0005829">
    <property type="term" value="C:cytosol"/>
    <property type="evidence" value="ECO:0007669"/>
    <property type="project" value="UniProtKB-SubCell"/>
</dbReference>
<dbReference type="InterPro" id="IPR034099">
    <property type="entry name" value="SmD3"/>
</dbReference>
<keyword evidence="4" id="KW-0963">Cytoplasm</keyword>
<dbReference type="InterPro" id="IPR047575">
    <property type="entry name" value="Sm"/>
</dbReference>
<evidence type="ECO:0000313" key="12">
    <source>
        <dbReference type="EMBL" id="KPA82498.1"/>
    </source>
</evidence>
<dbReference type="SMART" id="SM00651">
    <property type="entry name" value="Sm"/>
    <property type="match status" value="1"/>
</dbReference>
<dbReference type="PROSITE" id="PS52002">
    <property type="entry name" value="SM"/>
    <property type="match status" value="1"/>
</dbReference>
<evidence type="ECO:0000256" key="10">
    <source>
        <dbReference type="SAM" id="MobiDB-lite"/>
    </source>
</evidence>
<dbReference type="EMBL" id="LGTL01000005">
    <property type="protein sequence ID" value="KPA82498.1"/>
    <property type="molecule type" value="Genomic_DNA"/>
</dbReference>
<dbReference type="InterPro" id="IPR027141">
    <property type="entry name" value="LSm4/Sm_D1/D3"/>
</dbReference>
<feature type="compositionally biased region" description="Basic and acidic residues" evidence="10">
    <location>
        <begin position="91"/>
        <end position="100"/>
    </location>
</feature>
<dbReference type="VEuPathDB" id="TriTrypDB:LpyrH10_05_4110"/>
<dbReference type="OrthoDB" id="6425924at2759"/>
<dbReference type="GeneID" id="26903842"/>
<accession>A0A0N0VG84</accession>
<evidence type="ECO:0000259" key="11">
    <source>
        <dbReference type="PROSITE" id="PS52002"/>
    </source>
</evidence>
<feature type="domain" description="Sm" evidence="11">
    <location>
        <begin position="5"/>
        <end position="77"/>
    </location>
</feature>
<dbReference type="SUPFAM" id="SSF50182">
    <property type="entry name" value="Sm-like ribonucleoproteins"/>
    <property type="match status" value="1"/>
</dbReference>
<dbReference type="Gene3D" id="2.30.30.100">
    <property type="match status" value="1"/>
</dbReference>
<evidence type="ECO:0000256" key="6">
    <source>
        <dbReference type="ARBA" id="ARBA00023187"/>
    </source>
</evidence>
<comment type="subcellular location">
    <subcellularLocation>
        <location evidence="2">Cytoplasm</location>
        <location evidence="2">Cytosol</location>
    </subcellularLocation>
    <subcellularLocation>
        <location evidence="1 9">Nucleus</location>
    </subcellularLocation>
</comment>
<protein>
    <recommendedName>
        <fullName evidence="9">Small nuclear ribonucleoprotein Sm D3</fullName>
        <shortName evidence="9">Sm-D3</shortName>
    </recommendedName>
    <alternativeName>
        <fullName evidence="9">snRNP core protein D3</fullName>
    </alternativeName>
</protein>
<dbReference type="RefSeq" id="XP_015660938.1">
    <property type="nucleotide sequence ID" value="XM_015800931.1"/>
</dbReference>
<dbReference type="EMBL" id="LGTL01000005">
    <property type="protein sequence ID" value="KPA82499.1"/>
    <property type="molecule type" value="Genomic_DNA"/>
</dbReference>
<dbReference type="RefSeq" id="XP_015660937.1">
    <property type="nucleotide sequence ID" value="XM_015800930.1"/>
</dbReference>
<dbReference type="Proteomes" id="UP000037923">
    <property type="component" value="Unassembled WGS sequence"/>
</dbReference>
<reference evidence="12 13" key="1">
    <citation type="submission" date="2015-07" db="EMBL/GenBank/DDBJ databases">
        <title>High-quality genome of monoxenous trypanosomatid Leptomonas pyrrhocoris.</title>
        <authorList>
            <person name="Flegontov P."/>
            <person name="Butenko A."/>
            <person name="Firsov S."/>
            <person name="Vlcek C."/>
            <person name="Logacheva M.D."/>
            <person name="Field M."/>
            <person name="Filatov D."/>
            <person name="Flegontova O."/>
            <person name="Gerasimov E."/>
            <person name="Jackson A.P."/>
            <person name="Kelly S."/>
            <person name="Opperdoes F."/>
            <person name="O'Reilly A."/>
            <person name="Votypka J."/>
            <person name="Yurchenko V."/>
            <person name="Lukes J."/>
        </authorList>
    </citation>
    <scope>NUCLEOTIDE SEQUENCE [LARGE SCALE GENOMIC DNA]</scope>
    <source>
        <strain evidence="12">H10</strain>
    </source>
</reference>
<gene>
    <name evidence="12" type="ORF">ABB37_03551</name>
</gene>
<dbReference type="InterPro" id="IPR001163">
    <property type="entry name" value="Sm_dom_euk/arc"/>
</dbReference>
<keyword evidence="13" id="KW-1185">Reference proteome</keyword>
<organism evidence="12 13">
    <name type="scientific">Leptomonas pyrrhocoris</name>
    <name type="common">Firebug parasite</name>
    <dbReference type="NCBI Taxonomy" id="157538"/>
    <lineage>
        <taxon>Eukaryota</taxon>
        <taxon>Discoba</taxon>
        <taxon>Euglenozoa</taxon>
        <taxon>Kinetoplastea</taxon>
        <taxon>Metakinetoplastina</taxon>
        <taxon>Trypanosomatida</taxon>
        <taxon>Trypanosomatidae</taxon>
        <taxon>Leishmaniinae</taxon>
        <taxon>Leptomonas</taxon>
    </lineage>
</organism>
<dbReference type="GO" id="GO:0003723">
    <property type="term" value="F:RNA binding"/>
    <property type="evidence" value="ECO:0007669"/>
    <property type="project" value="InterPro"/>
</dbReference>
<keyword evidence="5 9" id="KW-0507">mRNA processing</keyword>
<keyword evidence="8 9" id="KW-0687">Ribonucleoprotein</keyword>
<evidence type="ECO:0000313" key="13">
    <source>
        <dbReference type="Proteomes" id="UP000037923"/>
    </source>
</evidence>
<proteinExistence type="inferred from homology"/>
<dbReference type="PANTHER" id="PTHR23338">
    <property type="entry name" value="SMALL NUCLEAR RIBONUCLEOPROTEIN SM"/>
    <property type="match status" value="1"/>
</dbReference>
<name>A0A0N0VG84_LEPPY</name>